<proteinExistence type="predicted"/>
<keyword evidence="2" id="KW-1185">Reference proteome</keyword>
<comment type="caution">
    <text evidence="1">The sequence shown here is derived from an EMBL/GenBank/DDBJ whole genome shotgun (WGS) entry which is preliminary data.</text>
</comment>
<dbReference type="AlphaFoldDB" id="A0AA39Q170"/>
<feature type="non-terminal residue" evidence="1">
    <location>
        <position position="1"/>
    </location>
</feature>
<gene>
    <name evidence="1" type="ORF">EDD18DRAFT_1077573</name>
</gene>
<dbReference type="EMBL" id="JAUEPU010000021">
    <property type="protein sequence ID" value="KAK0494357.1"/>
    <property type="molecule type" value="Genomic_DNA"/>
</dbReference>
<dbReference type="Proteomes" id="UP001175228">
    <property type="component" value="Unassembled WGS sequence"/>
</dbReference>
<protein>
    <submittedName>
        <fullName evidence="1">Uncharacterized protein</fullName>
    </submittedName>
</protein>
<evidence type="ECO:0000313" key="2">
    <source>
        <dbReference type="Proteomes" id="UP001175228"/>
    </source>
</evidence>
<name>A0AA39Q170_9AGAR</name>
<organism evidence="1 2">
    <name type="scientific">Armillaria luteobubalina</name>
    <dbReference type="NCBI Taxonomy" id="153913"/>
    <lineage>
        <taxon>Eukaryota</taxon>
        <taxon>Fungi</taxon>
        <taxon>Dikarya</taxon>
        <taxon>Basidiomycota</taxon>
        <taxon>Agaricomycotina</taxon>
        <taxon>Agaricomycetes</taxon>
        <taxon>Agaricomycetidae</taxon>
        <taxon>Agaricales</taxon>
        <taxon>Marasmiineae</taxon>
        <taxon>Physalacriaceae</taxon>
        <taxon>Armillaria</taxon>
    </lineage>
</organism>
<evidence type="ECO:0000313" key="1">
    <source>
        <dbReference type="EMBL" id="KAK0494357.1"/>
    </source>
</evidence>
<accession>A0AA39Q170</accession>
<sequence length="88" mass="10652">HVPNFVGGMLPRKDKGDREYYCLAMLTFFRPWRSSKDLKLNTETTWDCEFSRYTFTPFHLKIIDNFNLRYECLDARDDFRAELMQLES</sequence>
<reference evidence="1" key="1">
    <citation type="submission" date="2023-06" db="EMBL/GenBank/DDBJ databases">
        <authorList>
            <consortium name="Lawrence Berkeley National Laboratory"/>
            <person name="Ahrendt S."/>
            <person name="Sahu N."/>
            <person name="Indic B."/>
            <person name="Wong-Bajracharya J."/>
            <person name="Merenyi Z."/>
            <person name="Ke H.-M."/>
            <person name="Monk M."/>
            <person name="Kocsube S."/>
            <person name="Drula E."/>
            <person name="Lipzen A."/>
            <person name="Balint B."/>
            <person name="Henrissat B."/>
            <person name="Andreopoulos B."/>
            <person name="Martin F.M."/>
            <person name="Harder C.B."/>
            <person name="Rigling D."/>
            <person name="Ford K.L."/>
            <person name="Foster G.D."/>
            <person name="Pangilinan J."/>
            <person name="Papanicolaou A."/>
            <person name="Barry K."/>
            <person name="LaButti K."/>
            <person name="Viragh M."/>
            <person name="Koriabine M."/>
            <person name="Yan M."/>
            <person name="Riley R."/>
            <person name="Champramary S."/>
            <person name="Plett K.L."/>
            <person name="Tsai I.J."/>
            <person name="Slot J."/>
            <person name="Sipos G."/>
            <person name="Plett J."/>
            <person name="Nagy L.G."/>
            <person name="Grigoriev I.V."/>
        </authorList>
    </citation>
    <scope>NUCLEOTIDE SEQUENCE</scope>
    <source>
        <strain evidence="1">HWK02</strain>
    </source>
</reference>